<dbReference type="SMART" id="SM00346">
    <property type="entry name" value="HTH_ICLR"/>
    <property type="match status" value="1"/>
</dbReference>
<keyword evidence="2" id="KW-0238">DNA-binding</keyword>
<comment type="caution">
    <text evidence="8">The sequence shown here is derived from an EMBL/GenBank/DDBJ whole genome shotgun (WGS) entry which is preliminary data.</text>
</comment>
<dbReference type="RefSeq" id="WP_218095006.1">
    <property type="nucleotide sequence ID" value="NZ_CAJVAS010000036.1"/>
</dbReference>
<evidence type="ECO:0000313" key="8">
    <source>
        <dbReference type="EMBL" id="CAG7646989.1"/>
    </source>
</evidence>
<protein>
    <recommendedName>
        <fullName evidence="5">Glycerol operon regulatory protein</fullName>
    </recommendedName>
</protein>
<keyword evidence="3" id="KW-0804">Transcription</keyword>
<keyword evidence="1" id="KW-0805">Transcription regulation</keyword>
<dbReference type="InterPro" id="IPR050707">
    <property type="entry name" value="HTH_MetabolicPath_Reg"/>
</dbReference>
<dbReference type="GO" id="GO:0003700">
    <property type="term" value="F:DNA-binding transcription factor activity"/>
    <property type="evidence" value="ECO:0007669"/>
    <property type="project" value="TreeGrafter"/>
</dbReference>
<proteinExistence type="predicted"/>
<dbReference type="GO" id="GO:0003677">
    <property type="term" value="F:DNA binding"/>
    <property type="evidence" value="ECO:0007669"/>
    <property type="project" value="UniProtKB-KW"/>
</dbReference>
<dbReference type="GO" id="GO:0045892">
    <property type="term" value="P:negative regulation of DNA-templated transcription"/>
    <property type="evidence" value="ECO:0007669"/>
    <property type="project" value="TreeGrafter"/>
</dbReference>
<keyword evidence="9" id="KW-1185">Reference proteome</keyword>
<comment type="function">
    <text evidence="4">May be an activator protein for the gylABX operon.</text>
</comment>
<dbReference type="AlphaFoldDB" id="A0A916K9G3"/>
<organism evidence="8 9">
    <name type="scientific">Paenibacillus solanacearum</name>
    <dbReference type="NCBI Taxonomy" id="2048548"/>
    <lineage>
        <taxon>Bacteria</taxon>
        <taxon>Bacillati</taxon>
        <taxon>Bacillota</taxon>
        <taxon>Bacilli</taxon>
        <taxon>Bacillales</taxon>
        <taxon>Paenibacillaceae</taxon>
        <taxon>Paenibacillus</taxon>
    </lineage>
</organism>
<dbReference type="InterPro" id="IPR014757">
    <property type="entry name" value="Tscrpt_reg_IclR_C"/>
</dbReference>
<evidence type="ECO:0000256" key="5">
    <source>
        <dbReference type="ARBA" id="ARBA00070406"/>
    </source>
</evidence>
<evidence type="ECO:0000256" key="4">
    <source>
        <dbReference type="ARBA" id="ARBA00058938"/>
    </source>
</evidence>
<evidence type="ECO:0000256" key="2">
    <source>
        <dbReference type="ARBA" id="ARBA00023125"/>
    </source>
</evidence>
<dbReference type="FunFam" id="1.10.10.10:FF:000056">
    <property type="entry name" value="IclR family transcriptional regulator"/>
    <property type="match status" value="1"/>
</dbReference>
<reference evidence="8" key="1">
    <citation type="submission" date="2021-06" db="EMBL/GenBank/DDBJ databases">
        <authorList>
            <person name="Criscuolo A."/>
        </authorList>
    </citation>
    <scope>NUCLEOTIDE SEQUENCE</scope>
    <source>
        <strain evidence="8">CIP111600</strain>
    </source>
</reference>
<sequence length="257" mass="28856">MAEKSIYSVQSVERALNLLETIASCESGIRIKDLAELEKLNLSTAHRLVSLLEHRGYVEQEPESKKYFLGMKVLQLQGYLFKSRRLNEVAAQELKRLVHSLGETTHLAVLSEGEVVYIESLEGVGSVISRAPIGRKVAIYSTALGKALTAWKPREEVERFLLQCDMAARTPHTITDAEAYWQELANVRRNGYAVDRQEHSIISCCVAAPIRDHRDEVVAAISVSCPAHDFTEENEQRIVRELLPAVYRISAKLGSRL</sequence>
<dbReference type="Pfam" id="PF01614">
    <property type="entry name" value="IclR_C"/>
    <property type="match status" value="1"/>
</dbReference>
<evidence type="ECO:0000313" key="9">
    <source>
        <dbReference type="Proteomes" id="UP000693672"/>
    </source>
</evidence>
<dbReference type="InterPro" id="IPR005471">
    <property type="entry name" value="Tscrpt_reg_IclR_N"/>
</dbReference>
<accession>A0A916K9G3</accession>
<feature type="domain" description="IclR-ED" evidence="7">
    <location>
        <begin position="72"/>
        <end position="255"/>
    </location>
</feature>
<dbReference type="Pfam" id="PF09339">
    <property type="entry name" value="HTH_IclR"/>
    <property type="match status" value="1"/>
</dbReference>
<name>A0A916K9G3_9BACL</name>
<dbReference type="PANTHER" id="PTHR30136">
    <property type="entry name" value="HELIX-TURN-HELIX TRANSCRIPTIONAL REGULATOR, ICLR FAMILY"/>
    <property type="match status" value="1"/>
</dbReference>
<dbReference type="PROSITE" id="PS51078">
    <property type="entry name" value="ICLR_ED"/>
    <property type="match status" value="1"/>
</dbReference>
<dbReference type="EMBL" id="CAJVAS010000036">
    <property type="protein sequence ID" value="CAG7646989.1"/>
    <property type="molecule type" value="Genomic_DNA"/>
</dbReference>
<gene>
    <name evidence="8" type="primary">xynR_4</name>
    <name evidence="8" type="ORF">PAESOLCIP111_05288</name>
</gene>
<feature type="domain" description="HTH iclR-type" evidence="6">
    <location>
        <begin position="9"/>
        <end position="71"/>
    </location>
</feature>
<dbReference type="Proteomes" id="UP000693672">
    <property type="component" value="Unassembled WGS sequence"/>
</dbReference>
<evidence type="ECO:0000256" key="1">
    <source>
        <dbReference type="ARBA" id="ARBA00023015"/>
    </source>
</evidence>
<dbReference type="PROSITE" id="PS51077">
    <property type="entry name" value="HTH_ICLR"/>
    <property type="match status" value="1"/>
</dbReference>
<evidence type="ECO:0000259" key="7">
    <source>
        <dbReference type="PROSITE" id="PS51078"/>
    </source>
</evidence>
<dbReference type="PANTHER" id="PTHR30136:SF35">
    <property type="entry name" value="HTH-TYPE TRANSCRIPTIONAL REGULATOR RV1719"/>
    <property type="match status" value="1"/>
</dbReference>
<evidence type="ECO:0000259" key="6">
    <source>
        <dbReference type="PROSITE" id="PS51077"/>
    </source>
</evidence>
<evidence type="ECO:0000256" key="3">
    <source>
        <dbReference type="ARBA" id="ARBA00023163"/>
    </source>
</evidence>